<accession>A0A840ELT9</accession>
<sequence>MKFLFGLGFCLIVVFKMAGQQDDSLRKPIQVKEIKYKLQHANISISDEGYDVPAIDLEEVLVLTPFRYKSRDERRQYLILRRKTRKVWPYAVMASNRLNTLYERLDKIETKHGKRKYTQMVQDYIEEEFTEELKKLTKTEGQILVKLMYRQTGKTTFQTVKELKSGWRAFWYNTTASFFNISLKKMFDPLQEKEDYYIEYILRRSFQEGLLEPQAAAIPINFIECMHKWE</sequence>
<gene>
    <name evidence="1" type="ORF">GGR32_001384</name>
</gene>
<name>A0A840ELT9_9FLAO</name>
<protein>
    <recommendedName>
        <fullName evidence="3">DUF4294 domain-containing protein</fullName>
    </recommendedName>
</protein>
<organism evidence="1 2">
    <name type="scientific">Mesonia hippocampi</name>
    <dbReference type="NCBI Taxonomy" id="1628250"/>
    <lineage>
        <taxon>Bacteria</taxon>
        <taxon>Pseudomonadati</taxon>
        <taxon>Bacteroidota</taxon>
        <taxon>Flavobacteriia</taxon>
        <taxon>Flavobacteriales</taxon>
        <taxon>Flavobacteriaceae</taxon>
        <taxon>Mesonia</taxon>
    </lineage>
</organism>
<dbReference type="Pfam" id="PF14127">
    <property type="entry name" value="DUF4294"/>
    <property type="match status" value="1"/>
</dbReference>
<evidence type="ECO:0008006" key="3">
    <source>
        <dbReference type="Google" id="ProtNLM"/>
    </source>
</evidence>
<dbReference type="RefSeq" id="WP_343066433.1">
    <property type="nucleotide sequence ID" value="NZ_JACIFO010000005.1"/>
</dbReference>
<evidence type="ECO:0000313" key="1">
    <source>
        <dbReference type="EMBL" id="MBB4119088.1"/>
    </source>
</evidence>
<dbReference type="AlphaFoldDB" id="A0A840ELT9"/>
<keyword evidence="2" id="KW-1185">Reference proteome</keyword>
<dbReference type="Proteomes" id="UP000553034">
    <property type="component" value="Unassembled WGS sequence"/>
</dbReference>
<evidence type="ECO:0000313" key="2">
    <source>
        <dbReference type="Proteomes" id="UP000553034"/>
    </source>
</evidence>
<dbReference type="EMBL" id="JACIFO010000005">
    <property type="protein sequence ID" value="MBB4119088.1"/>
    <property type="molecule type" value="Genomic_DNA"/>
</dbReference>
<dbReference type="InterPro" id="IPR025636">
    <property type="entry name" value="DUF4294"/>
</dbReference>
<proteinExistence type="predicted"/>
<reference evidence="1 2" key="1">
    <citation type="submission" date="2020-08" db="EMBL/GenBank/DDBJ databases">
        <title>Genomic Encyclopedia of Type Strains, Phase IV (KMG-IV): sequencing the most valuable type-strain genomes for metagenomic binning, comparative biology and taxonomic classification.</title>
        <authorList>
            <person name="Goeker M."/>
        </authorList>
    </citation>
    <scope>NUCLEOTIDE SEQUENCE [LARGE SCALE GENOMIC DNA]</scope>
    <source>
        <strain evidence="1 2">DSM 29568</strain>
    </source>
</reference>
<comment type="caution">
    <text evidence="1">The sequence shown here is derived from an EMBL/GenBank/DDBJ whole genome shotgun (WGS) entry which is preliminary data.</text>
</comment>